<proteinExistence type="predicted"/>
<dbReference type="EMBL" id="CP151800">
    <property type="protein sequence ID" value="WZV97391.1"/>
    <property type="molecule type" value="Genomic_DNA"/>
</dbReference>
<organism evidence="1 2">
    <name type="scientific">Kosakonia calanthes</name>
    <dbReference type="NCBI Taxonomy" id="3139408"/>
    <lineage>
        <taxon>Bacteria</taxon>
        <taxon>Pseudomonadati</taxon>
        <taxon>Pseudomonadota</taxon>
        <taxon>Gammaproteobacteria</taxon>
        <taxon>Enterobacterales</taxon>
        <taxon>Enterobacteriaceae</taxon>
        <taxon>Kosakonia</taxon>
    </lineage>
</organism>
<gene>
    <name evidence="1" type="ORF">AAEY27_17220</name>
</gene>
<dbReference type="Proteomes" id="UP001466893">
    <property type="component" value="Chromosome"/>
</dbReference>
<accession>A0ABZ3B247</accession>
<evidence type="ECO:0000313" key="1">
    <source>
        <dbReference type="EMBL" id="WZV97391.1"/>
    </source>
</evidence>
<keyword evidence="2" id="KW-1185">Reference proteome</keyword>
<reference evidence="1 2" key="1">
    <citation type="submission" date="2024-04" db="EMBL/GenBank/DDBJ databases">
        <title>Kosakonia calanthae sp. nov., a halophilic bacterium isolated from leaves of Calanthe tiplacata.</title>
        <authorList>
            <person name="Wu P."/>
        </authorList>
    </citation>
    <scope>NUCLEOTIDE SEQUENCE [LARGE SCALE GENOMIC DNA]</scope>
    <source>
        <strain evidence="1 2">BYX6</strain>
    </source>
</reference>
<protein>
    <submittedName>
        <fullName evidence="1">Uncharacterized protein</fullName>
    </submittedName>
</protein>
<sequence length="72" mass="8302">MKPGGRRKKTPSQSGYKYEQPGVYKIKIRLKYSQKLSNFNALSMKIFIHKDRKISLQMPVSSAYSGIHIVDK</sequence>
<dbReference type="RefSeq" id="WP_342322001.1">
    <property type="nucleotide sequence ID" value="NZ_CP151800.1"/>
</dbReference>
<evidence type="ECO:0000313" key="2">
    <source>
        <dbReference type="Proteomes" id="UP001466893"/>
    </source>
</evidence>
<name>A0ABZ3B247_9ENTR</name>